<dbReference type="Gene3D" id="1.10.132.20">
    <property type="entry name" value="Ribosome-recycling factor"/>
    <property type="match status" value="1"/>
</dbReference>
<keyword evidence="3" id="KW-0648">Protein biosynthesis</keyword>
<dbReference type="AlphaFoldDB" id="A0A6M2DR44"/>
<proteinExistence type="inferred from homology"/>
<sequence length="264" mass="30133">MLRIVQRQLFCIHKNNIYPILFAANAKENHAFSPQFLPTILNVNEKVNIQLVRCYAKGRDIKKEKSKKKQKVTINEEELSEVLDVGNLRKQMNNSLEHLKDEFIKNLSLRSTTGAIDALPVKFDGKDYELQELAQIIRKNPKTIVVNMLTFPQAIPDVLKAMQKSGMNLNPQQDGTTLFIPVPKVTTEHREMLSKNAKALFIKCRDNVRDVQNNAIKKIKKKTGLSEDLVHDVQLQVTSIADSYIEEAQKLLDTKQQELIGSKD</sequence>
<evidence type="ECO:0000256" key="2">
    <source>
        <dbReference type="ARBA" id="ARBA00020581"/>
    </source>
</evidence>
<dbReference type="PANTHER" id="PTHR20982">
    <property type="entry name" value="RIBOSOME RECYCLING FACTOR"/>
    <property type="match status" value="1"/>
</dbReference>
<dbReference type="InterPro" id="IPR002661">
    <property type="entry name" value="Ribosome_recyc_fac"/>
</dbReference>
<accession>A0A6M2DR44</accession>
<evidence type="ECO:0000313" key="6">
    <source>
        <dbReference type="EMBL" id="NOV47611.1"/>
    </source>
</evidence>
<dbReference type="FunFam" id="3.30.1360.40:FF:000001">
    <property type="entry name" value="Ribosome-recycling factor"/>
    <property type="match status" value="1"/>
</dbReference>
<evidence type="ECO:0000256" key="4">
    <source>
        <dbReference type="ARBA" id="ARBA00033107"/>
    </source>
</evidence>
<dbReference type="InterPro" id="IPR036191">
    <property type="entry name" value="RRF_sf"/>
</dbReference>
<evidence type="ECO:0000256" key="3">
    <source>
        <dbReference type="ARBA" id="ARBA00022917"/>
    </source>
</evidence>
<dbReference type="PANTHER" id="PTHR20982:SF3">
    <property type="entry name" value="MITOCHONDRIAL RIBOSOME RECYCLING FACTOR PSEUDO 1"/>
    <property type="match status" value="1"/>
</dbReference>
<dbReference type="InterPro" id="IPR023584">
    <property type="entry name" value="Ribosome_recyc_fac_dom"/>
</dbReference>
<comment type="similarity">
    <text evidence="1">Belongs to the RRF family.</text>
</comment>
<evidence type="ECO:0000259" key="5">
    <source>
        <dbReference type="Pfam" id="PF01765"/>
    </source>
</evidence>
<organism evidence="6">
    <name type="scientific">Xenopsylla cheopis</name>
    <name type="common">Oriental rat flea</name>
    <name type="synonym">Pulex cheopis</name>
    <dbReference type="NCBI Taxonomy" id="163159"/>
    <lineage>
        <taxon>Eukaryota</taxon>
        <taxon>Metazoa</taxon>
        <taxon>Ecdysozoa</taxon>
        <taxon>Arthropoda</taxon>
        <taxon>Hexapoda</taxon>
        <taxon>Insecta</taxon>
        <taxon>Pterygota</taxon>
        <taxon>Neoptera</taxon>
        <taxon>Endopterygota</taxon>
        <taxon>Siphonaptera</taxon>
        <taxon>Pulicidae</taxon>
        <taxon>Xenopsyllinae</taxon>
        <taxon>Xenopsylla</taxon>
    </lineage>
</organism>
<dbReference type="GO" id="GO:0006412">
    <property type="term" value="P:translation"/>
    <property type="evidence" value="ECO:0007669"/>
    <property type="project" value="UniProtKB-KW"/>
</dbReference>
<dbReference type="EMBL" id="GIIL01003885">
    <property type="protein sequence ID" value="NOV47611.1"/>
    <property type="molecule type" value="Transcribed_RNA"/>
</dbReference>
<reference evidence="6" key="1">
    <citation type="submission" date="2020-03" db="EMBL/GenBank/DDBJ databases">
        <title>Transcriptomic Profiling of the Digestive Tract of the Rat Flea, Xenopsylla cheopis, Following Blood Feeding and Infection with Yersinia pestis.</title>
        <authorList>
            <person name="Bland D.M."/>
            <person name="Martens C.A."/>
            <person name="Virtaneva K."/>
            <person name="Kanakabandi K."/>
            <person name="Long D."/>
            <person name="Rosenke R."/>
            <person name="Saturday G.A."/>
            <person name="Hoyt F.H."/>
            <person name="Bruno D.P."/>
            <person name="Ribeiro J.M.C."/>
            <person name="Hinnebusch J."/>
        </authorList>
    </citation>
    <scope>NUCLEOTIDE SEQUENCE</scope>
</reference>
<feature type="domain" description="Ribosome recycling factor" evidence="5">
    <location>
        <begin position="99"/>
        <end position="259"/>
    </location>
</feature>
<dbReference type="SUPFAM" id="SSF55194">
    <property type="entry name" value="Ribosome recycling factor, RRF"/>
    <property type="match status" value="1"/>
</dbReference>
<dbReference type="Gene3D" id="3.30.1360.40">
    <property type="match status" value="1"/>
</dbReference>
<dbReference type="GO" id="GO:0005739">
    <property type="term" value="C:mitochondrion"/>
    <property type="evidence" value="ECO:0007669"/>
    <property type="project" value="TreeGrafter"/>
</dbReference>
<name>A0A6M2DR44_XENCH</name>
<evidence type="ECO:0000256" key="1">
    <source>
        <dbReference type="ARBA" id="ARBA00005912"/>
    </source>
</evidence>
<dbReference type="GO" id="GO:0043023">
    <property type="term" value="F:ribosomal large subunit binding"/>
    <property type="evidence" value="ECO:0007669"/>
    <property type="project" value="TreeGrafter"/>
</dbReference>
<dbReference type="Pfam" id="PF01765">
    <property type="entry name" value="RRF"/>
    <property type="match status" value="1"/>
</dbReference>
<protein>
    <recommendedName>
        <fullName evidence="2">Ribosome-recycling factor, mitochondrial</fullName>
    </recommendedName>
    <alternativeName>
        <fullName evidence="4">Ribosome-releasing factor, mitochondrial</fullName>
    </alternativeName>
</protein>